<evidence type="ECO:0000256" key="1">
    <source>
        <dbReference type="SAM" id="MobiDB-lite"/>
    </source>
</evidence>
<evidence type="ECO:0000313" key="3">
    <source>
        <dbReference type="Proteomes" id="UP000243924"/>
    </source>
</evidence>
<reference evidence="3" key="1">
    <citation type="submission" date="2016-10" db="EMBL/GenBank/DDBJ databases">
        <authorList>
            <person name="Varghese N."/>
            <person name="Submissions S."/>
        </authorList>
    </citation>
    <scope>NUCLEOTIDE SEQUENCE [LARGE SCALE GENOMIC DNA]</scope>
    <source>
        <strain evidence="3">CECT 8338</strain>
    </source>
</reference>
<sequence length="52" mass="6014">MNVMTSDWSRVQQDNIHRLIAPKNAAFEATHQPGSLPDLQNNRTSWLQHDSR</sequence>
<name>A0A1H2GTD7_9GAMM</name>
<keyword evidence="3" id="KW-1185">Reference proteome</keyword>
<dbReference type="STRING" id="1434072.SAMN05216210_2536"/>
<dbReference type="EMBL" id="LT629787">
    <property type="protein sequence ID" value="SDU22874.1"/>
    <property type="molecule type" value="Genomic_DNA"/>
</dbReference>
<protein>
    <submittedName>
        <fullName evidence="2">Uncharacterized protein</fullName>
    </submittedName>
</protein>
<accession>A0A1H2GTD7</accession>
<feature type="compositionally biased region" description="Polar residues" evidence="1">
    <location>
        <begin position="38"/>
        <end position="52"/>
    </location>
</feature>
<feature type="region of interest" description="Disordered" evidence="1">
    <location>
        <begin position="30"/>
        <end position="52"/>
    </location>
</feature>
<gene>
    <name evidence="2" type="ORF">SAMN05216210_2536</name>
</gene>
<proteinExistence type="predicted"/>
<dbReference type="Proteomes" id="UP000243924">
    <property type="component" value="Chromosome I"/>
</dbReference>
<organism evidence="2 3">
    <name type="scientific">Halopseudomonas salegens</name>
    <dbReference type="NCBI Taxonomy" id="1434072"/>
    <lineage>
        <taxon>Bacteria</taxon>
        <taxon>Pseudomonadati</taxon>
        <taxon>Pseudomonadota</taxon>
        <taxon>Gammaproteobacteria</taxon>
        <taxon>Pseudomonadales</taxon>
        <taxon>Pseudomonadaceae</taxon>
        <taxon>Halopseudomonas</taxon>
    </lineage>
</organism>
<dbReference type="AlphaFoldDB" id="A0A1H2GTD7"/>
<evidence type="ECO:0000313" key="2">
    <source>
        <dbReference type="EMBL" id="SDU22874.1"/>
    </source>
</evidence>